<dbReference type="PROSITE" id="PS51353">
    <property type="entry name" value="ARSC"/>
    <property type="match status" value="1"/>
</dbReference>
<evidence type="ECO:0000256" key="4">
    <source>
        <dbReference type="RuleBase" id="RU362029"/>
    </source>
</evidence>
<accession>A0AB94ICR8</accession>
<dbReference type="InterPro" id="IPR006660">
    <property type="entry name" value="Arsenate_reductase-like"/>
</dbReference>
<evidence type="ECO:0000256" key="1">
    <source>
        <dbReference type="ARBA" id="ARBA00007198"/>
    </source>
</evidence>
<evidence type="ECO:0000313" key="6">
    <source>
        <dbReference type="Proteomes" id="UP000506160"/>
    </source>
</evidence>
<dbReference type="AlphaFoldDB" id="A0AB94ICR8"/>
<dbReference type="NCBIfam" id="TIGR00014">
    <property type="entry name" value="arsC"/>
    <property type="match status" value="1"/>
</dbReference>
<reference evidence="5 6" key="1">
    <citation type="journal article" date="2014" name="Appl. Environ. Microbiol.">
        <title>Genomic features of a bumble bee symbiont reflect its host environment.</title>
        <authorList>
            <person name="Martinson V.G."/>
            <person name="Magoc T."/>
            <person name="Koch H."/>
            <person name="Salzberg S.L."/>
            <person name="Moran N.A."/>
        </authorList>
    </citation>
    <scope>NUCLEOTIDE SEQUENCE [LARGE SCALE GENOMIC DNA]</scope>
    <source>
        <strain evidence="5 6">Bimp</strain>
    </source>
</reference>
<dbReference type="PANTHER" id="PTHR30041">
    <property type="entry name" value="ARSENATE REDUCTASE"/>
    <property type="match status" value="1"/>
</dbReference>
<keyword evidence="2 4" id="KW-0560">Oxidoreductase</keyword>
<dbReference type="CDD" id="cd03034">
    <property type="entry name" value="ArsC_ArsC"/>
    <property type="match status" value="1"/>
</dbReference>
<proteinExistence type="inferred from homology"/>
<keyword evidence="6" id="KW-1185">Reference proteome</keyword>
<dbReference type="RefSeq" id="WP_105291838.1">
    <property type="nucleotide sequence ID" value="NZ_AWGA01000051.1"/>
</dbReference>
<dbReference type="PANTHER" id="PTHR30041:SF4">
    <property type="entry name" value="ARSENATE REDUCTASE"/>
    <property type="match status" value="1"/>
</dbReference>
<dbReference type="EC" id="1.20.4.1" evidence="4"/>
<sequence>MTPVTIYHNPNCSKSRETLALLKARGVEPNIVLYLATPPSILQLKTLLQCLSLPSARSLMRTKEACYKELDLDNPNLTELELLTILHNNPQLIERPIVIVGEQARIGRPPENVLAIL</sequence>
<name>A0AB94ICR8_9GAMM</name>
<dbReference type="InterPro" id="IPR036249">
    <property type="entry name" value="Thioredoxin-like_sf"/>
</dbReference>
<dbReference type="EMBL" id="AWGA01000051">
    <property type="protein sequence ID" value="TEA27218.1"/>
    <property type="molecule type" value="Genomic_DNA"/>
</dbReference>
<dbReference type="SUPFAM" id="SSF52833">
    <property type="entry name" value="Thioredoxin-like"/>
    <property type="match status" value="1"/>
</dbReference>
<protein>
    <recommendedName>
        <fullName evidence="4">Arsenate reductase</fullName>
        <ecNumber evidence="4">1.20.4.1</ecNumber>
    </recommendedName>
</protein>
<organism evidence="5 6">
    <name type="scientific">Candidatus Schmidhempelia bombi str. Bimp</name>
    <dbReference type="NCBI Taxonomy" id="1387197"/>
    <lineage>
        <taxon>Bacteria</taxon>
        <taxon>Pseudomonadati</taxon>
        <taxon>Pseudomonadota</taxon>
        <taxon>Gammaproteobacteria</taxon>
        <taxon>Orbales</taxon>
        <taxon>Orbaceae</taxon>
        <taxon>Candidatus Schmidhempelia</taxon>
    </lineage>
</organism>
<comment type="caution">
    <text evidence="5">The sequence shown here is derived from an EMBL/GenBank/DDBJ whole genome shotgun (WGS) entry which is preliminary data.</text>
</comment>
<comment type="similarity">
    <text evidence="1 3 4">Belongs to the ArsC family.</text>
</comment>
<evidence type="ECO:0000256" key="2">
    <source>
        <dbReference type="ARBA" id="ARBA00023002"/>
    </source>
</evidence>
<dbReference type="Proteomes" id="UP000506160">
    <property type="component" value="Unassembled WGS sequence"/>
</dbReference>
<dbReference type="Gene3D" id="3.40.30.10">
    <property type="entry name" value="Glutaredoxin"/>
    <property type="match status" value="1"/>
</dbReference>
<evidence type="ECO:0000313" key="5">
    <source>
        <dbReference type="EMBL" id="TEA27218.1"/>
    </source>
</evidence>
<evidence type="ECO:0000256" key="3">
    <source>
        <dbReference type="PROSITE-ProRule" id="PRU01282"/>
    </source>
</evidence>
<dbReference type="Pfam" id="PF03960">
    <property type="entry name" value="ArsC"/>
    <property type="match status" value="1"/>
</dbReference>
<dbReference type="GO" id="GO:0008794">
    <property type="term" value="F:arsenate reductase (glutaredoxin) activity"/>
    <property type="evidence" value="ECO:0007669"/>
    <property type="project" value="UniProtKB-UniRule"/>
</dbReference>
<gene>
    <name evidence="5" type="primary">arsC</name>
    <name evidence="5" type="ORF">O970_04890</name>
</gene>
<dbReference type="InterPro" id="IPR006659">
    <property type="entry name" value="Arsenate_reductase"/>
</dbReference>
<comment type="catalytic activity">
    <reaction evidence="4">
        <text>[glutaredoxin]-dithiol + arsenate + glutathione + H(+) = glutathionyl-S-S-[glutaredoxin] + arsenite + H2O</text>
        <dbReference type="Rhea" id="RHEA:22016"/>
        <dbReference type="Rhea" id="RHEA-COMP:10729"/>
        <dbReference type="Rhea" id="RHEA-COMP:17668"/>
        <dbReference type="ChEBI" id="CHEBI:15377"/>
        <dbReference type="ChEBI" id="CHEBI:15378"/>
        <dbReference type="ChEBI" id="CHEBI:29242"/>
        <dbReference type="ChEBI" id="CHEBI:29950"/>
        <dbReference type="ChEBI" id="CHEBI:48597"/>
        <dbReference type="ChEBI" id="CHEBI:57925"/>
        <dbReference type="ChEBI" id="CHEBI:146199"/>
        <dbReference type="EC" id="1.20.4.1"/>
    </reaction>
</comment>